<reference evidence="2 3" key="1">
    <citation type="submission" date="2023-02" db="EMBL/GenBank/DDBJ databases">
        <title>Study of novel species of the Microbacterium genus.</title>
        <authorList>
            <person name="Arroyo-Herrera I."/>
            <person name="Roman-Ponce B."/>
            <person name="Vasquez-Murrieta M.S."/>
        </authorList>
    </citation>
    <scope>NUCLEOTIDE SEQUENCE [LARGE SCALE GENOMIC DNA]</scope>
    <source>
        <strain evidence="2 3">NE1TT3</strain>
    </source>
</reference>
<proteinExistence type="predicted"/>
<name>A0ABT5SLE2_9MICO</name>
<keyword evidence="3" id="KW-1185">Reference proteome</keyword>
<organism evidence="2 3">
    <name type="scientific">Microbacterium thalli</name>
    <dbReference type="NCBI Taxonomy" id="3027921"/>
    <lineage>
        <taxon>Bacteria</taxon>
        <taxon>Bacillati</taxon>
        <taxon>Actinomycetota</taxon>
        <taxon>Actinomycetes</taxon>
        <taxon>Micrococcales</taxon>
        <taxon>Microbacteriaceae</taxon>
        <taxon>Microbacterium</taxon>
    </lineage>
</organism>
<evidence type="ECO:0000313" key="2">
    <source>
        <dbReference type="EMBL" id="MDD7963290.1"/>
    </source>
</evidence>
<feature type="region of interest" description="Disordered" evidence="1">
    <location>
        <begin position="82"/>
        <end position="127"/>
    </location>
</feature>
<accession>A0ABT5SLE2</accession>
<dbReference type="RefSeq" id="WP_274264868.1">
    <property type="nucleotide sequence ID" value="NZ_JAQZCI010000004.1"/>
</dbReference>
<dbReference type="Proteomes" id="UP001218170">
    <property type="component" value="Unassembled WGS sequence"/>
</dbReference>
<evidence type="ECO:0000256" key="1">
    <source>
        <dbReference type="SAM" id="MobiDB-lite"/>
    </source>
</evidence>
<feature type="compositionally biased region" description="Basic and acidic residues" evidence="1">
    <location>
        <begin position="98"/>
        <end position="113"/>
    </location>
</feature>
<evidence type="ECO:0000313" key="3">
    <source>
        <dbReference type="Proteomes" id="UP001218170"/>
    </source>
</evidence>
<sequence length="127" mass="13729">MRSPLEPDARLDVLLSAICARHQYAHDAGPVVAELTAAAQGNGDALARTAGIWAGYFEAPETHTLTAALRLIPGAEQWVDEGRRRRGIPRHGAPIPAPRERQRTKIDGRERRNAPASAPRGRDTGAL</sequence>
<comment type="caution">
    <text evidence="2">The sequence shown here is derived from an EMBL/GenBank/DDBJ whole genome shotgun (WGS) entry which is preliminary data.</text>
</comment>
<dbReference type="EMBL" id="JAQZCI010000004">
    <property type="protein sequence ID" value="MDD7963290.1"/>
    <property type="molecule type" value="Genomic_DNA"/>
</dbReference>
<protein>
    <submittedName>
        <fullName evidence="2">Uncharacterized protein</fullName>
    </submittedName>
</protein>
<gene>
    <name evidence="2" type="ORF">PUW80_13115</name>
</gene>